<dbReference type="Pfam" id="PF00665">
    <property type="entry name" value="rve"/>
    <property type="match status" value="1"/>
</dbReference>
<dbReference type="RefSeq" id="WP_105037912.1">
    <property type="nucleotide sequence ID" value="NZ_PPSL01000001.1"/>
</dbReference>
<dbReference type="PANTHER" id="PTHR46889:SF5">
    <property type="entry name" value="INTEGRASE PROTEIN"/>
    <property type="match status" value="1"/>
</dbReference>
<dbReference type="NCBIfam" id="NF033516">
    <property type="entry name" value="transpos_IS3"/>
    <property type="match status" value="1"/>
</dbReference>
<proteinExistence type="predicted"/>
<dbReference type="PROSITE" id="PS50994">
    <property type="entry name" value="INTEGRASE"/>
    <property type="match status" value="1"/>
</dbReference>
<dbReference type="Pfam" id="PF13333">
    <property type="entry name" value="rve_2"/>
    <property type="match status" value="1"/>
</dbReference>
<dbReference type="GO" id="GO:0003676">
    <property type="term" value="F:nucleic acid binding"/>
    <property type="evidence" value="ECO:0007669"/>
    <property type="project" value="InterPro"/>
</dbReference>
<evidence type="ECO:0000313" key="2">
    <source>
        <dbReference type="EMBL" id="PQJ13028.1"/>
    </source>
</evidence>
<dbReference type="Proteomes" id="UP000239872">
    <property type="component" value="Unassembled WGS sequence"/>
</dbReference>
<dbReference type="InterPro" id="IPR012337">
    <property type="entry name" value="RNaseH-like_sf"/>
</dbReference>
<dbReference type="InterPro" id="IPR048020">
    <property type="entry name" value="Transpos_IS3"/>
</dbReference>
<dbReference type="GO" id="GO:0015074">
    <property type="term" value="P:DNA integration"/>
    <property type="evidence" value="ECO:0007669"/>
    <property type="project" value="InterPro"/>
</dbReference>
<dbReference type="AlphaFoldDB" id="A0A2S7T270"/>
<dbReference type="InterPro" id="IPR001584">
    <property type="entry name" value="Integrase_cat-core"/>
</dbReference>
<dbReference type="InterPro" id="IPR036397">
    <property type="entry name" value="RNaseH_sf"/>
</dbReference>
<dbReference type="OrthoDB" id="9815231at2"/>
<accession>A0A2S7T270</accession>
<dbReference type="Gene3D" id="3.30.420.10">
    <property type="entry name" value="Ribonuclease H-like superfamily/Ribonuclease H"/>
    <property type="match status" value="1"/>
</dbReference>
<dbReference type="SUPFAM" id="SSF53098">
    <property type="entry name" value="Ribonuclease H-like"/>
    <property type="match status" value="1"/>
</dbReference>
<reference evidence="2 3" key="1">
    <citation type="submission" date="2018-01" db="EMBL/GenBank/DDBJ databases">
        <title>A novel member of the phylum Bacteroidetes isolated from glacier ice.</title>
        <authorList>
            <person name="Liu Q."/>
            <person name="Xin Y.-H."/>
        </authorList>
    </citation>
    <scope>NUCLEOTIDE SEQUENCE [LARGE SCALE GENOMIC DNA]</scope>
    <source>
        <strain evidence="2 3">RB1R16</strain>
    </source>
</reference>
<evidence type="ECO:0000313" key="3">
    <source>
        <dbReference type="Proteomes" id="UP000239872"/>
    </source>
</evidence>
<comment type="caution">
    <text evidence="2">The sequence shown here is derived from an EMBL/GenBank/DDBJ whole genome shotgun (WGS) entry which is preliminary data.</text>
</comment>
<dbReference type="EMBL" id="PPSL01000001">
    <property type="protein sequence ID" value="PQJ13028.1"/>
    <property type="molecule type" value="Genomic_DNA"/>
</dbReference>
<protein>
    <submittedName>
        <fullName evidence="2">Transposase</fullName>
    </submittedName>
</protein>
<keyword evidence="3" id="KW-1185">Reference proteome</keyword>
<dbReference type="InterPro" id="IPR050900">
    <property type="entry name" value="Transposase_IS3/IS150/IS904"/>
</dbReference>
<organism evidence="2 3">
    <name type="scientific">Flavipsychrobacter stenotrophus</name>
    <dbReference type="NCBI Taxonomy" id="2077091"/>
    <lineage>
        <taxon>Bacteria</taxon>
        <taxon>Pseudomonadati</taxon>
        <taxon>Bacteroidota</taxon>
        <taxon>Chitinophagia</taxon>
        <taxon>Chitinophagales</taxon>
        <taxon>Chitinophagaceae</taxon>
        <taxon>Flavipsychrobacter</taxon>
    </lineage>
</organism>
<dbReference type="PANTHER" id="PTHR46889">
    <property type="entry name" value="TRANSPOSASE INSF FOR INSERTION SEQUENCE IS3B-RELATED"/>
    <property type="match status" value="1"/>
</dbReference>
<evidence type="ECO:0000259" key="1">
    <source>
        <dbReference type="PROSITE" id="PS50994"/>
    </source>
</evidence>
<sequence length="300" mass="34650">MNVGQRRGRKISALCSLLGYSRQAFYQNIQSSEQKGLVEELIIQEVLRIRERQKRVGTRKLLLMLEPFLVQHKLQIGRDGLFDLLGANNLLVRTRKSRVPRTTFSNHWMHKYPNLIIGMAVSAPDKLWVSDITYITLKDDFAYLSLITDAYSRLITGYYLSKTLHAEGCVKALKIAIKRLPENSKVIHHSDRGSQYCCYEYVEILKANQVSVSMTQNSDPRENAIAERVNGIIKQEFLSSSYDNFAQAATAIKEAINIYNNERRHSSIDMLTPHEAHSMTGELKRHWKNYYYKKEEVTMT</sequence>
<name>A0A2S7T270_9BACT</name>
<gene>
    <name evidence="2" type="ORF">CJD36_004595</name>
</gene>
<feature type="domain" description="Integrase catalytic" evidence="1">
    <location>
        <begin position="120"/>
        <end position="281"/>
    </location>
</feature>